<dbReference type="Proteomes" id="UP000000724">
    <property type="component" value="Contig Pc00c20"/>
</dbReference>
<dbReference type="GO" id="GO:1990904">
    <property type="term" value="C:ribonucleoprotein complex"/>
    <property type="evidence" value="ECO:0007669"/>
    <property type="project" value="UniProtKB-KW"/>
</dbReference>
<dbReference type="EMBL" id="AM920435">
    <property type="protein sequence ID" value="CAP86051.1"/>
    <property type="molecule type" value="Genomic_DNA"/>
</dbReference>
<accession>B6HDJ2</accession>
<dbReference type="HOGENOM" id="CLU_1587048_0_0_1"/>
<dbReference type="InterPro" id="IPR019716">
    <property type="entry name" value="Ribosomal_mL53"/>
</dbReference>
<dbReference type="BioCyc" id="PCHR:PC20G07220-MONOMER"/>
<gene>
    <name evidence="7" type="ORF">Pc20g07220</name>
    <name evidence="7" type="ORF">PCH_Pc20g07220</name>
</gene>
<dbReference type="OMA" id="PHPQFAT"/>
<reference evidence="7 8" key="1">
    <citation type="journal article" date="2008" name="Nat. Biotechnol.">
        <title>Genome sequencing and analysis of the filamentous fungus Penicillium chrysogenum.</title>
        <authorList>
            <person name="van den Berg M.A."/>
            <person name="Albang R."/>
            <person name="Albermann K."/>
            <person name="Badger J.H."/>
            <person name="Daran J.-M."/>
            <person name="Driessen A.J.M."/>
            <person name="Garcia-Estrada C."/>
            <person name="Fedorova N.D."/>
            <person name="Harris D.M."/>
            <person name="Heijne W.H.M."/>
            <person name="Joardar V.S."/>
            <person name="Kiel J.A.K.W."/>
            <person name="Kovalchuk A."/>
            <person name="Martin J.F."/>
            <person name="Nierman W.C."/>
            <person name="Nijland J.G."/>
            <person name="Pronk J.T."/>
            <person name="Roubos J.A."/>
            <person name="van der Klei I.J."/>
            <person name="van Peij N.N.M.E."/>
            <person name="Veenhuis M."/>
            <person name="von Doehren H."/>
            <person name="Wagner C."/>
            <person name="Wortman J.R."/>
            <person name="Bovenberg R.A.L."/>
        </authorList>
    </citation>
    <scope>NUCLEOTIDE SEQUENCE [LARGE SCALE GENOMIC DNA]</scope>
    <source>
        <strain evidence="8">ATCC 28089 / DSM 1075 / NRRL 1951 / Wisconsin 54-1255</strain>
    </source>
</reference>
<evidence type="ECO:0000313" key="8">
    <source>
        <dbReference type="Proteomes" id="UP000000724"/>
    </source>
</evidence>
<name>B6HDJ2_PENRW</name>
<dbReference type="AlphaFoldDB" id="B6HDJ2"/>
<evidence type="ECO:0000256" key="1">
    <source>
        <dbReference type="ARBA" id="ARBA00004173"/>
    </source>
</evidence>
<dbReference type="GO" id="GO:0005840">
    <property type="term" value="C:ribosome"/>
    <property type="evidence" value="ECO:0007669"/>
    <property type="project" value="UniProtKB-KW"/>
</dbReference>
<keyword evidence="3" id="KW-0689">Ribosomal protein</keyword>
<evidence type="ECO:0000256" key="6">
    <source>
        <dbReference type="ARBA" id="ARBA00035180"/>
    </source>
</evidence>
<evidence type="ECO:0000256" key="4">
    <source>
        <dbReference type="ARBA" id="ARBA00023128"/>
    </source>
</evidence>
<dbReference type="STRING" id="500485.B6HDJ2"/>
<dbReference type="OrthoDB" id="4136894at2759"/>
<dbReference type="Gene3D" id="3.40.30.10">
    <property type="entry name" value="Glutaredoxin"/>
    <property type="match status" value="1"/>
</dbReference>
<evidence type="ECO:0000256" key="3">
    <source>
        <dbReference type="ARBA" id="ARBA00022980"/>
    </source>
</evidence>
<evidence type="ECO:0000256" key="5">
    <source>
        <dbReference type="ARBA" id="ARBA00023274"/>
    </source>
</evidence>
<keyword evidence="8" id="KW-1185">Reference proteome</keyword>
<keyword evidence="4" id="KW-0496">Mitochondrion</keyword>
<sequence>MPHFPHPQFATGSLRSFTQVRNNKPKTESYMISFALDDKKTDQFISLQPLPGSSHHQPKTATMTIPLATITSFRTAYNPFSRASRPCRLFLGMLRTPDTIPTSSPTHIDIQVKQLPRTSTESPTMTVGFKGGKELTLDVGKRGLKIGDVIEEVSRVGRALQREASLKN</sequence>
<comment type="subcellular location">
    <subcellularLocation>
        <location evidence="1">Mitochondrion</location>
    </subcellularLocation>
</comment>
<evidence type="ECO:0000313" key="7">
    <source>
        <dbReference type="EMBL" id="CAP86051.1"/>
    </source>
</evidence>
<dbReference type="Pfam" id="PF10780">
    <property type="entry name" value="MRP_L53"/>
    <property type="match status" value="1"/>
</dbReference>
<organism evidence="7 8">
    <name type="scientific">Penicillium rubens (strain ATCC 28089 / DSM 1075 / NRRL 1951 / Wisconsin 54-1255)</name>
    <name type="common">Penicillium chrysogenum</name>
    <dbReference type="NCBI Taxonomy" id="500485"/>
    <lineage>
        <taxon>Eukaryota</taxon>
        <taxon>Fungi</taxon>
        <taxon>Dikarya</taxon>
        <taxon>Ascomycota</taxon>
        <taxon>Pezizomycotina</taxon>
        <taxon>Eurotiomycetes</taxon>
        <taxon>Eurotiomycetidae</taxon>
        <taxon>Eurotiales</taxon>
        <taxon>Aspergillaceae</taxon>
        <taxon>Penicillium</taxon>
        <taxon>Penicillium chrysogenum species complex</taxon>
    </lineage>
</organism>
<dbReference type="eggNOG" id="ENOG502S514">
    <property type="taxonomic scope" value="Eukaryota"/>
</dbReference>
<evidence type="ECO:0000256" key="2">
    <source>
        <dbReference type="ARBA" id="ARBA00005557"/>
    </source>
</evidence>
<protein>
    <recommendedName>
        <fullName evidence="6">Large ribosomal subunit protein mL53</fullName>
    </recommendedName>
</protein>
<comment type="similarity">
    <text evidence="2">Belongs to the mitochondrion-specific ribosomal protein mL53 family.</text>
</comment>
<dbReference type="VEuPathDB" id="FungiDB:PCH_Pc20g07220"/>
<keyword evidence="5" id="KW-0687">Ribonucleoprotein</keyword>
<proteinExistence type="inferred from homology"/>
<dbReference type="GO" id="GO:0005739">
    <property type="term" value="C:mitochondrion"/>
    <property type="evidence" value="ECO:0007669"/>
    <property type="project" value="UniProtKB-SubCell"/>
</dbReference>